<name>A0ABS3RUD0_9ACTN</name>
<accession>A0ABS3RUD0</accession>
<proteinExistence type="predicted"/>
<evidence type="ECO:0000313" key="1">
    <source>
        <dbReference type="EMBL" id="MBO2460333.1"/>
    </source>
</evidence>
<dbReference type="EMBL" id="JAGEPF010000013">
    <property type="protein sequence ID" value="MBO2460333.1"/>
    <property type="molecule type" value="Genomic_DNA"/>
</dbReference>
<keyword evidence="2" id="KW-1185">Reference proteome</keyword>
<evidence type="ECO:0000313" key="2">
    <source>
        <dbReference type="Proteomes" id="UP000680206"/>
    </source>
</evidence>
<reference evidence="1 2" key="1">
    <citation type="submission" date="2021-03" db="EMBL/GenBank/DDBJ databases">
        <title>Actinomadura violae sp. nov., isolated from lichen in Thailand.</title>
        <authorList>
            <person name="Kanchanasin P."/>
            <person name="Saeng-In P."/>
            <person name="Phongsopitanun W."/>
            <person name="Yuki M."/>
            <person name="Kudo T."/>
            <person name="Ohkuma M."/>
            <person name="Tanasupawat S."/>
        </authorList>
    </citation>
    <scope>NUCLEOTIDE SEQUENCE [LARGE SCALE GENOMIC DNA]</scope>
    <source>
        <strain evidence="1 2">LCR2-06</strain>
    </source>
</reference>
<sequence>MPVIGRRLLPQIGWIGATGVVLALSGCNGGQQAVALPSSTGSRTSLTSSSEADKKAAESAYRNFVVMLDRAAALPDDSREQQLAAVMVDPQLSRVLKRVTEMKKQHLVTYGYVISHVTSVELTEAGATVLDCQDSRNAGVINTVTHKKVNRGIKDDNTKAMLIKASDGKWRVTKSISLEKGC</sequence>
<dbReference type="PROSITE" id="PS51257">
    <property type="entry name" value="PROKAR_LIPOPROTEIN"/>
    <property type="match status" value="1"/>
</dbReference>
<protein>
    <submittedName>
        <fullName evidence="1">Uncharacterized protein</fullName>
    </submittedName>
</protein>
<gene>
    <name evidence="1" type="ORF">J4709_22390</name>
</gene>
<dbReference type="Proteomes" id="UP000680206">
    <property type="component" value="Unassembled WGS sequence"/>
</dbReference>
<organism evidence="1 2">
    <name type="scientific">Actinomadura violacea</name>
    <dbReference type="NCBI Taxonomy" id="2819934"/>
    <lineage>
        <taxon>Bacteria</taxon>
        <taxon>Bacillati</taxon>
        <taxon>Actinomycetota</taxon>
        <taxon>Actinomycetes</taxon>
        <taxon>Streptosporangiales</taxon>
        <taxon>Thermomonosporaceae</taxon>
        <taxon>Actinomadura</taxon>
    </lineage>
</organism>
<dbReference type="RefSeq" id="WP_208243725.1">
    <property type="nucleotide sequence ID" value="NZ_JAGEPF010000013.1"/>
</dbReference>
<comment type="caution">
    <text evidence="1">The sequence shown here is derived from an EMBL/GenBank/DDBJ whole genome shotgun (WGS) entry which is preliminary data.</text>
</comment>